<evidence type="ECO:0000256" key="4">
    <source>
        <dbReference type="ARBA" id="ARBA00022692"/>
    </source>
</evidence>
<dbReference type="Gene3D" id="1.20.1250.20">
    <property type="entry name" value="MFS general substrate transporter like domains"/>
    <property type="match status" value="1"/>
</dbReference>
<keyword evidence="10" id="KW-1185">Reference proteome</keyword>
<dbReference type="CDD" id="cd06173">
    <property type="entry name" value="MFS_MefA_like"/>
    <property type="match status" value="1"/>
</dbReference>
<evidence type="ECO:0000313" key="9">
    <source>
        <dbReference type="EMBL" id="MBB6069482.1"/>
    </source>
</evidence>
<reference evidence="9 10" key="1">
    <citation type="submission" date="2020-08" db="EMBL/GenBank/DDBJ databases">
        <title>Genomic Encyclopedia of Type Strains, Phase IV (KMG-IV): sequencing the most valuable type-strain genomes for metagenomic binning, comparative biology and taxonomic classification.</title>
        <authorList>
            <person name="Goeker M."/>
        </authorList>
    </citation>
    <scope>NUCLEOTIDE SEQUENCE [LARGE SCALE GENOMIC DNA]</scope>
    <source>
        <strain evidence="9 10">DSM 29007</strain>
    </source>
</reference>
<evidence type="ECO:0000313" key="10">
    <source>
        <dbReference type="Proteomes" id="UP000582837"/>
    </source>
</evidence>
<proteinExistence type="predicted"/>
<dbReference type="PROSITE" id="PS50850">
    <property type="entry name" value="MFS"/>
    <property type="match status" value="1"/>
</dbReference>
<dbReference type="Pfam" id="PF05977">
    <property type="entry name" value="MFS_3"/>
    <property type="match status" value="1"/>
</dbReference>
<name>A0A841GQ03_9BACT</name>
<feature type="transmembrane region" description="Helical" evidence="7">
    <location>
        <begin position="21"/>
        <end position="41"/>
    </location>
</feature>
<organism evidence="9 10">
    <name type="scientific">Longimicrobium terrae</name>
    <dbReference type="NCBI Taxonomy" id="1639882"/>
    <lineage>
        <taxon>Bacteria</taxon>
        <taxon>Pseudomonadati</taxon>
        <taxon>Gemmatimonadota</taxon>
        <taxon>Longimicrobiia</taxon>
        <taxon>Longimicrobiales</taxon>
        <taxon>Longimicrobiaceae</taxon>
        <taxon>Longimicrobium</taxon>
    </lineage>
</organism>
<dbReference type="SUPFAM" id="SSF103473">
    <property type="entry name" value="MFS general substrate transporter"/>
    <property type="match status" value="1"/>
</dbReference>
<dbReference type="PANTHER" id="PTHR23513">
    <property type="entry name" value="INTEGRAL MEMBRANE EFFLUX PROTEIN-RELATED"/>
    <property type="match status" value="1"/>
</dbReference>
<dbReference type="Proteomes" id="UP000582837">
    <property type="component" value="Unassembled WGS sequence"/>
</dbReference>
<evidence type="ECO:0000256" key="2">
    <source>
        <dbReference type="ARBA" id="ARBA00022448"/>
    </source>
</evidence>
<feature type="transmembrane region" description="Helical" evidence="7">
    <location>
        <begin position="317"/>
        <end position="336"/>
    </location>
</feature>
<evidence type="ECO:0000256" key="6">
    <source>
        <dbReference type="ARBA" id="ARBA00023136"/>
    </source>
</evidence>
<comment type="caution">
    <text evidence="9">The sequence shown here is derived from an EMBL/GenBank/DDBJ whole genome shotgun (WGS) entry which is preliminary data.</text>
</comment>
<feature type="domain" description="Major facilitator superfamily (MFS) profile" evidence="8">
    <location>
        <begin position="227"/>
        <end position="440"/>
    </location>
</feature>
<feature type="transmembrane region" description="Helical" evidence="7">
    <location>
        <begin position="292"/>
        <end position="311"/>
    </location>
</feature>
<accession>A0A841GQ03</accession>
<dbReference type="AlphaFoldDB" id="A0A841GQ03"/>
<dbReference type="InterPro" id="IPR036259">
    <property type="entry name" value="MFS_trans_sf"/>
</dbReference>
<dbReference type="GO" id="GO:0022857">
    <property type="term" value="F:transmembrane transporter activity"/>
    <property type="evidence" value="ECO:0007669"/>
    <property type="project" value="InterPro"/>
</dbReference>
<comment type="subcellular location">
    <subcellularLocation>
        <location evidence="1">Cell membrane</location>
        <topology evidence="1">Multi-pass membrane protein</topology>
    </subcellularLocation>
</comment>
<keyword evidence="5 7" id="KW-1133">Transmembrane helix</keyword>
<keyword evidence="6 7" id="KW-0472">Membrane</keyword>
<feature type="transmembrane region" description="Helical" evidence="7">
    <location>
        <begin position="84"/>
        <end position="106"/>
    </location>
</feature>
<dbReference type="GO" id="GO:0005886">
    <property type="term" value="C:plasma membrane"/>
    <property type="evidence" value="ECO:0007669"/>
    <property type="project" value="UniProtKB-SubCell"/>
</dbReference>
<feature type="transmembrane region" description="Helical" evidence="7">
    <location>
        <begin position="386"/>
        <end position="404"/>
    </location>
</feature>
<dbReference type="EMBL" id="JACHIA010000002">
    <property type="protein sequence ID" value="MBB6069482.1"/>
    <property type="molecule type" value="Genomic_DNA"/>
</dbReference>
<feature type="transmembrane region" description="Helical" evidence="7">
    <location>
        <begin position="53"/>
        <end position="78"/>
    </location>
</feature>
<feature type="transmembrane region" description="Helical" evidence="7">
    <location>
        <begin position="232"/>
        <end position="254"/>
    </location>
</feature>
<dbReference type="PANTHER" id="PTHR23513:SF11">
    <property type="entry name" value="STAPHYLOFERRIN A TRANSPORTER"/>
    <property type="match status" value="1"/>
</dbReference>
<evidence type="ECO:0000256" key="7">
    <source>
        <dbReference type="SAM" id="Phobius"/>
    </source>
</evidence>
<gene>
    <name evidence="9" type="ORF">HNQ61_001097</name>
</gene>
<sequence length="440" mass="46437">MAAAQSAGSRSLLRALKHPNYRLFFGGQGVSLIGTWITRVAQSWLVYRLTGSAAMLGVVGFAGQIPTFLLAPFAGVWVDRLNRYHVLIVTQVAAMLQSFALAGLAISGHIRIWHVLVLGAAQGVINAFDTPARQALLVDLIEDRADLSNAIALNSSMVNGARLIGPSIAGVVIAAVGEGWCFFADGVSYGAVIASLLLMKVNLPARVPTEKKVLQELADGFRYAFGFRPIRAVLLLLALVSLMGMPYTVLMPVIVDKTLHGGPHTLGFLMGATGVGALCGAVYLASRRSILGLGRIIPLTAALFGVGLIGFGASRSMALSLILLVPAGMGFMVQMASSNTILQSVVREDMRGRVMAFYTMAFMGTAPFGSLLAGALAGRIGAPQTVMVGGVACIVGAAVFARVLPDLRRQLRPIYVERGYLPEAVAGVANTTILRDEMDR</sequence>
<keyword evidence="3" id="KW-1003">Cell membrane</keyword>
<evidence type="ECO:0000256" key="3">
    <source>
        <dbReference type="ARBA" id="ARBA00022475"/>
    </source>
</evidence>
<dbReference type="InterPro" id="IPR020846">
    <property type="entry name" value="MFS_dom"/>
</dbReference>
<dbReference type="RefSeq" id="WP_170037547.1">
    <property type="nucleotide sequence ID" value="NZ_JABDTL010000002.1"/>
</dbReference>
<dbReference type="InterPro" id="IPR010290">
    <property type="entry name" value="TM_effector"/>
</dbReference>
<evidence type="ECO:0000256" key="1">
    <source>
        <dbReference type="ARBA" id="ARBA00004651"/>
    </source>
</evidence>
<keyword evidence="4 7" id="KW-0812">Transmembrane</keyword>
<evidence type="ECO:0000256" key="5">
    <source>
        <dbReference type="ARBA" id="ARBA00022989"/>
    </source>
</evidence>
<feature type="transmembrane region" description="Helical" evidence="7">
    <location>
        <begin position="357"/>
        <end position="380"/>
    </location>
</feature>
<feature type="transmembrane region" description="Helical" evidence="7">
    <location>
        <begin position="266"/>
        <end position="285"/>
    </location>
</feature>
<evidence type="ECO:0000259" key="8">
    <source>
        <dbReference type="PROSITE" id="PS50850"/>
    </source>
</evidence>
<protein>
    <submittedName>
        <fullName evidence="9">MFS family permease</fullName>
    </submittedName>
</protein>
<keyword evidence="2" id="KW-0813">Transport</keyword>